<feature type="domain" description="Tyrosine-protein phosphatase" evidence="3">
    <location>
        <begin position="412"/>
        <end position="657"/>
    </location>
</feature>
<dbReference type="EMBL" id="KV454538">
    <property type="protein sequence ID" value="ODV70078.1"/>
    <property type="molecule type" value="Genomic_DNA"/>
</dbReference>
<dbReference type="SMART" id="SM00194">
    <property type="entry name" value="PTPc"/>
    <property type="match status" value="1"/>
</dbReference>
<dbReference type="PRINTS" id="PR00700">
    <property type="entry name" value="PRTYPHPHTASE"/>
</dbReference>
<evidence type="ECO:0000313" key="6">
    <source>
        <dbReference type="Proteomes" id="UP000095085"/>
    </source>
</evidence>
<gene>
    <name evidence="5" type="ORF">HYPBUDRAFT_236865</name>
</gene>
<dbReference type="Proteomes" id="UP000095085">
    <property type="component" value="Unassembled WGS sequence"/>
</dbReference>
<evidence type="ECO:0008006" key="7">
    <source>
        <dbReference type="Google" id="ProtNLM"/>
    </source>
</evidence>
<keyword evidence="6" id="KW-1185">Reference proteome</keyword>
<feature type="region of interest" description="Disordered" evidence="2">
    <location>
        <begin position="1"/>
        <end position="61"/>
    </location>
</feature>
<dbReference type="PROSITE" id="PS00383">
    <property type="entry name" value="TYR_PHOSPHATASE_1"/>
    <property type="match status" value="1"/>
</dbReference>
<feature type="compositionally biased region" description="Low complexity" evidence="2">
    <location>
        <begin position="46"/>
        <end position="61"/>
    </location>
</feature>
<dbReference type="OrthoDB" id="6058203at2759"/>
<dbReference type="CDD" id="cd18533">
    <property type="entry name" value="PTP_fungal"/>
    <property type="match status" value="1"/>
</dbReference>
<evidence type="ECO:0000313" key="5">
    <source>
        <dbReference type="EMBL" id="ODV70078.1"/>
    </source>
</evidence>
<evidence type="ECO:0000256" key="2">
    <source>
        <dbReference type="SAM" id="MobiDB-lite"/>
    </source>
</evidence>
<name>A0A1E4RS50_9ASCO</name>
<dbReference type="SMART" id="SM00404">
    <property type="entry name" value="PTPc_motif"/>
    <property type="match status" value="1"/>
</dbReference>
<accession>A0A1E4RS50</accession>
<dbReference type="RefSeq" id="XP_020079145.1">
    <property type="nucleotide sequence ID" value="XM_020223195.1"/>
</dbReference>
<dbReference type="Gene3D" id="3.90.190.10">
    <property type="entry name" value="Protein tyrosine phosphatase superfamily"/>
    <property type="match status" value="1"/>
</dbReference>
<feature type="compositionally biased region" description="Polar residues" evidence="2">
    <location>
        <begin position="1"/>
        <end position="10"/>
    </location>
</feature>
<evidence type="ECO:0000259" key="3">
    <source>
        <dbReference type="PROSITE" id="PS50055"/>
    </source>
</evidence>
<dbReference type="InterPro" id="IPR016130">
    <property type="entry name" value="Tyr_Pase_AS"/>
</dbReference>
<evidence type="ECO:0000259" key="4">
    <source>
        <dbReference type="PROSITE" id="PS50056"/>
    </source>
</evidence>
<dbReference type="SUPFAM" id="SSF52821">
    <property type="entry name" value="Rhodanese/Cell cycle control phosphatase"/>
    <property type="match status" value="1"/>
</dbReference>
<dbReference type="InterPro" id="IPR000387">
    <property type="entry name" value="Tyr_Pase_dom"/>
</dbReference>
<dbReference type="STRING" id="984485.A0A1E4RS50"/>
<dbReference type="PANTHER" id="PTHR19134:SF561">
    <property type="entry name" value="PROTEIN TYROSINE PHOSPHATASE 36E, ISOFORM A"/>
    <property type="match status" value="1"/>
</dbReference>
<reference evidence="6" key="1">
    <citation type="submission" date="2016-05" db="EMBL/GenBank/DDBJ databases">
        <title>Comparative genomics of biotechnologically important yeasts.</title>
        <authorList>
            <consortium name="DOE Joint Genome Institute"/>
            <person name="Riley R."/>
            <person name="Haridas S."/>
            <person name="Wolfe K.H."/>
            <person name="Lopes M.R."/>
            <person name="Hittinger C.T."/>
            <person name="Goker M."/>
            <person name="Salamov A."/>
            <person name="Wisecaver J."/>
            <person name="Long T.M."/>
            <person name="Aerts A.L."/>
            <person name="Barry K."/>
            <person name="Choi C."/>
            <person name="Clum A."/>
            <person name="Coughlan A.Y."/>
            <person name="Deshpande S."/>
            <person name="Douglass A.P."/>
            <person name="Hanson S.J."/>
            <person name="Klenk H.-P."/>
            <person name="Labutti K."/>
            <person name="Lapidus A."/>
            <person name="Lindquist E."/>
            <person name="Lipzen A."/>
            <person name="Meier-Kolthoff J.P."/>
            <person name="Ohm R.A."/>
            <person name="Otillar R.P."/>
            <person name="Pangilinan J."/>
            <person name="Peng Y."/>
            <person name="Rokas A."/>
            <person name="Rosa C.A."/>
            <person name="Scheuner C."/>
            <person name="Sibirny A.A."/>
            <person name="Slot J.C."/>
            <person name="Stielow J.B."/>
            <person name="Sun H."/>
            <person name="Kurtzman C.P."/>
            <person name="Blackwell M."/>
            <person name="Grigoriev I.V."/>
            <person name="Jeffries T.W."/>
        </authorList>
    </citation>
    <scope>NUCLEOTIDE SEQUENCE [LARGE SCALE GENOMIC DNA]</scope>
    <source>
        <strain evidence="6">NRRL Y-1933</strain>
    </source>
</reference>
<dbReference type="Gene3D" id="3.40.250.10">
    <property type="entry name" value="Rhodanese-like domain"/>
    <property type="match status" value="1"/>
</dbReference>
<proteinExistence type="inferred from homology"/>
<dbReference type="InterPro" id="IPR000242">
    <property type="entry name" value="PTP_cat"/>
</dbReference>
<evidence type="ECO:0000256" key="1">
    <source>
        <dbReference type="ARBA" id="ARBA00009649"/>
    </source>
</evidence>
<dbReference type="GO" id="GO:0004725">
    <property type="term" value="F:protein tyrosine phosphatase activity"/>
    <property type="evidence" value="ECO:0007669"/>
    <property type="project" value="InterPro"/>
</dbReference>
<dbReference type="InterPro" id="IPR036873">
    <property type="entry name" value="Rhodanese-like_dom_sf"/>
</dbReference>
<comment type="similarity">
    <text evidence="1">Belongs to the protein-tyrosine phosphatase family. Non-receptor class subfamily.</text>
</comment>
<dbReference type="GeneID" id="30997744"/>
<dbReference type="PROSITE" id="PS50055">
    <property type="entry name" value="TYR_PHOSPHATASE_PTP"/>
    <property type="match status" value="1"/>
</dbReference>
<dbReference type="PROSITE" id="PS50056">
    <property type="entry name" value="TYR_PHOSPHATASE_2"/>
    <property type="match status" value="1"/>
</dbReference>
<protein>
    <recommendedName>
        <fullName evidence="7">Phosphatases II</fullName>
    </recommendedName>
</protein>
<organism evidence="5 6">
    <name type="scientific">Hyphopichia burtonii NRRL Y-1933</name>
    <dbReference type="NCBI Taxonomy" id="984485"/>
    <lineage>
        <taxon>Eukaryota</taxon>
        <taxon>Fungi</taxon>
        <taxon>Dikarya</taxon>
        <taxon>Ascomycota</taxon>
        <taxon>Saccharomycotina</taxon>
        <taxon>Pichiomycetes</taxon>
        <taxon>Debaryomycetaceae</taxon>
        <taxon>Hyphopichia</taxon>
    </lineage>
</organism>
<feature type="compositionally biased region" description="Polar residues" evidence="2">
    <location>
        <begin position="17"/>
        <end position="31"/>
    </location>
</feature>
<dbReference type="PANTHER" id="PTHR19134">
    <property type="entry name" value="RECEPTOR-TYPE TYROSINE-PROTEIN PHOSPHATASE"/>
    <property type="match status" value="1"/>
</dbReference>
<sequence length="665" mass="76567">MATFVLSDNQYTDKQEATSPTTSNNYFQIPQVNIERSKSDKKKSSNTKLSPSKLYSKSPVSPTAKFPFKNLPPSVESIANDDIEEYFKKETPIVFDIRPFNLYSQSRLSNSINLCMPTTLLKRPAYDLVQLLNLINISVNDKQIIHHQIHTVTTEPISILVYDSESYTNHITFALYQTIFKFLKYNSNEETKFKVGYINGGFNSIENKSIVDSSELNPSNNLTIASPPSSTFSLSSSISSDSPISPLASTSHSNDHIDDHAPYLGGFTLPSSAPSQQKFLSSIKKNNLILPKLDMKTIQSNEELIDDDINHYNYQVKLPKNLKDHKDELPNWLKFLAEDIDDVNHNEILLKKFNLKFNKIETCEQIRLNAAITRNSDHAACSNPNICSPSSLCPGCDDINYKIPKGIEYGFKNRYNNIWPYEHSRVKLINLPSIQKIYNNDNDDYFNANYIHFPKLSNNRYIATQNPLQSTFEDFWKIIWYNKIPLIICLNNQSLMLNQKYFDDQFFPTSQLKVEVISTKNQSNYIHREIKLSKLNYNHDNTQIINHFEYKDWPDFGVPKTFDSILNLINDKSNLITSKNLKKDLLIHCSAGCGRTGCFITLDMILDLMKSPSNSKFDFWGNDDLIYKAIQFQRTQRISMVQNLDQFIVCYEIIIEYIVDNLLKK</sequence>
<feature type="domain" description="Tyrosine specific protein phosphatases" evidence="4">
    <location>
        <begin position="563"/>
        <end position="648"/>
    </location>
</feature>
<dbReference type="SUPFAM" id="SSF52799">
    <property type="entry name" value="(Phosphotyrosine protein) phosphatases II"/>
    <property type="match status" value="1"/>
</dbReference>
<dbReference type="AlphaFoldDB" id="A0A1E4RS50"/>
<dbReference type="InterPro" id="IPR050348">
    <property type="entry name" value="Protein-Tyr_Phosphatase"/>
</dbReference>
<dbReference type="Pfam" id="PF00102">
    <property type="entry name" value="Y_phosphatase"/>
    <property type="match status" value="1"/>
</dbReference>
<dbReference type="InterPro" id="IPR029021">
    <property type="entry name" value="Prot-tyrosine_phosphatase-like"/>
</dbReference>
<dbReference type="InterPro" id="IPR003595">
    <property type="entry name" value="Tyr_Pase_cat"/>
</dbReference>